<name>A0A0N9QJG9_9VIRU</name>
<reference evidence="1 2" key="1">
    <citation type="journal article" date="2015" name="Genome Announc.">
        <title>The 474-Kilobase-Pair Complete Genome Sequence of CeV-01B, a Virus Infecting Haptolina (Chrysochromulina) ericina (Prymnesiophyceae).</title>
        <authorList>
            <person name="Gallot-Lavallee L."/>
            <person name="Pagarete A."/>
            <person name="Legendre M."/>
            <person name="Santini S."/>
            <person name="Sandaa R.A."/>
            <person name="Himmelbauer H."/>
            <person name="Ogata H."/>
            <person name="Bratbak G."/>
            <person name="Claverie J.M."/>
        </authorList>
    </citation>
    <scope>NUCLEOTIDE SEQUENCE [LARGE SCALE GENOMIC DNA]</scope>
    <source>
        <strain evidence="1">CeV-01B</strain>
    </source>
</reference>
<gene>
    <name evidence="1" type="ORF">ceV_446</name>
</gene>
<proteinExistence type="predicted"/>
<dbReference type="KEGG" id="vg:26049313"/>
<organism evidence="1 2">
    <name type="scientific">Chrysochromulina ericina virus CeV-01B</name>
    <dbReference type="NCBI Taxonomy" id="3070830"/>
    <lineage>
        <taxon>Viruses</taxon>
        <taxon>Varidnaviria</taxon>
        <taxon>Bamfordvirae</taxon>
        <taxon>Nucleocytoviricota</taxon>
        <taxon>Megaviricetes</taxon>
        <taxon>Imitervirales</taxon>
        <taxon>Mesomimiviridae</taxon>
        <taxon>Tethysvirus</taxon>
        <taxon>Tethysvirus raunefjordenense</taxon>
    </lineage>
</organism>
<evidence type="ECO:0000313" key="1">
    <source>
        <dbReference type="EMBL" id="ALH23352.1"/>
    </source>
</evidence>
<sequence length="104" mass="12050">MKKTYKKNKVRSRNPFRKTLKRHKKHIRITRKNRVARKKKMQGGTGGLYAYPAQANFWEEGVSKFRSSPAYLSGGSKIMPLPVNMPVSPWNNVWGKKSAIFDQK</sequence>
<dbReference type="Proteomes" id="UP000203826">
    <property type="component" value="Segment"/>
</dbReference>
<keyword evidence="2" id="KW-1185">Reference proteome</keyword>
<protein>
    <submittedName>
        <fullName evidence="1">Uncharacterized protein</fullName>
    </submittedName>
</protein>
<evidence type="ECO:0000313" key="2">
    <source>
        <dbReference type="Proteomes" id="UP000203826"/>
    </source>
</evidence>
<dbReference type="EMBL" id="KT820662">
    <property type="protein sequence ID" value="ALH23352.1"/>
    <property type="molecule type" value="Genomic_DNA"/>
</dbReference>
<accession>A0A0N9QJG9</accession>